<reference evidence="3" key="1">
    <citation type="journal article" date="2017" name="Cell">
        <title>Insights into land plant evolution garnered from the Marchantia polymorpha genome.</title>
        <authorList>
            <person name="Bowman J.L."/>
            <person name="Kohchi T."/>
            <person name="Yamato K.T."/>
            <person name="Jenkins J."/>
            <person name="Shu S."/>
            <person name="Ishizaki K."/>
            <person name="Yamaoka S."/>
            <person name="Nishihama R."/>
            <person name="Nakamura Y."/>
            <person name="Berger F."/>
            <person name="Adam C."/>
            <person name="Aki S.S."/>
            <person name="Althoff F."/>
            <person name="Araki T."/>
            <person name="Arteaga-Vazquez M.A."/>
            <person name="Balasubrmanian S."/>
            <person name="Barry K."/>
            <person name="Bauer D."/>
            <person name="Boehm C.R."/>
            <person name="Briginshaw L."/>
            <person name="Caballero-Perez J."/>
            <person name="Catarino B."/>
            <person name="Chen F."/>
            <person name="Chiyoda S."/>
            <person name="Chovatia M."/>
            <person name="Davies K.M."/>
            <person name="Delmans M."/>
            <person name="Demura T."/>
            <person name="Dierschke T."/>
            <person name="Dolan L."/>
            <person name="Dorantes-Acosta A.E."/>
            <person name="Eklund D.M."/>
            <person name="Florent S.N."/>
            <person name="Flores-Sandoval E."/>
            <person name="Fujiyama A."/>
            <person name="Fukuzawa H."/>
            <person name="Galik B."/>
            <person name="Grimanelli D."/>
            <person name="Grimwood J."/>
            <person name="Grossniklaus U."/>
            <person name="Hamada T."/>
            <person name="Haseloff J."/>
            <person name="Hetherington A.J."/>
            <person name="Higo A."/>
            <person name="Hirakawa Y."/>
            <person name="Hundley H.N."/>
            <person name="Ikeda Y."/>
            <person name="Inoue K."/>
            <person name="Inoue S.I."/>
            <person name="Ishida S."/>
            <person name="Jia Q."/>
            <person name="Kakita M."/>
            <person name="Kanazawa T."/>
            <person name="Kawai Y."/>
            <person name="Kawashima T."/>
            <person name="Kennedy M."/>
            <person name="Kinose K."/>
            <person name="Kinoshita T."/>
            <person name="Kohara Y."/>
            <person name="Koide E."/>
            <person name="Komatsu K."/>
            <person name="Kopischke S."/>
            <person name="Kubo M."/>
            <person name="Kyozuka J."/>
            <person name="Lagercrantz U."/>
            <person name="Lin S.S."/>
            <person name="Lindquist E."/>
            <person name="Lipzen A.M."/>
            <person name="Lu C.W."/>
            <person name="De Luna E."/>
            <person name="Martienssen R.A."/>
            <person name="Minamino N."/>
            <person name="Mizutani M."/>
            <person name="Mizutani M."/>
            <person name="Mochizuki N."/>
            <person name="Monte I."/>
            <person name="Mosher R."/>
            <person name="Nagasaki H."/>
            <person name="Nakagami H."/>
            <person name="Naramoto S."/>
            <person name="Nishitani K."/>
            <person name="Ohtani M."/>
            <person name="Okamoto T."/>
            <person name="Okumura M."/>
            <person name="Phillips J."/>
            <person name="Pollak B."/>
            <person name="Reinders A."/>
            <person name="Rovekamp M."/>
            <person name="Sano R."/>
            <person name="Sawa S."/>
            <person name="Schmid M.W."/>
            <person name="Shirakawa M."/>
            <person name="Solano R."/>
            <person name="Spunde A."/>
            <person name="Suetsugu N."/>
            <person name="Sugano S."/>
            <person name="Sugiyama A."/>
            <person name="Sun R."/>
            <person name="Suzuki Y."/>
            <person name="Takenaka M."/>
            <person name="Takezawa D."/>
            <person name="Tomogane H."/>
            <person name="Tsuzuki M."/>
            <person name="Ueda T."/>
            <person name="Umeda M."/>
            <person name="Ward J.M."/>
            <person name="Watanabe Y."/>
            <person name="Yazaki K."/>
            <person name="Yokoyama R."/>
            <person name="Yoshitake Y."/>
            <person name="Yotsui I."/>
            <person name="Zachgo S."/>
            <person name="Schmutz J."/>
        </authorList>
    </citation>
    <scope>NUCLEOTIDE SEQUENCE [LARGE SCALE GENOMIC DNA]</scope>
    <source>
        <strain evidence="3">Tak-1</strain>
    </source>
</reference>
<dbReference type="Proteomes" id="UP000244005">
    <property type="component" value="Unassembled WGS sequence"/>
</dbReference>
<keyword evidence="3" id="KW-1185">Reference proteome</keyword>
<feature type="region of interest" description="Disordered" evidence="1">
    <location>
        <begin position="1"/>
        <end position="43"/>
    </location>
</feature>
<proteinExistence type="predicted"/>
<organism evidence="2 3">
    <name type="scientific">Marchantia polymorpha</name>
    <name type="common">Common liverwort</name>
    <name type="synonym">Marchantia aquatica</name>
    <dbReference type="NCBI Taxonomy" id="3197"/>
    <lineage>
        <taxon>Eukaryota</taxon>
        <taxon>Viridiplantae</taxon>
        <taxon>Streptophyta</taxon>
        <taxon>Embryophyta</taxon>
        <taxon>Marchantiophyta</taxon>
        <taxon>Marchantiopsida</taxon>
        <taxon>Marchantiidae</taxon>
        <taxon>Marchantiales</taxon>
        <taxon>Marchantiaceae</taxon>
        <taxon>Marchantia</taxon>
    </lineage>
</organism>
<dbReference type="AlphaFoldDB" id="A0A2R6WXA0"/>
<sequence length="94" mass="10471">MLGRGGECSDRASERARKPTWYSAGSGSSHSQPASPPHPHRISPDLDMRWVIQGAILEILLRSILSGFKEQGTKEVADEYLVLLLMTARDFVYK</sequence>
<name>A0A2R6WXA0_MARPO</name>
<accession>A0A2R6WXA0</accession>
<gene>
    <name evidence="2" type="ORF">MARPO_0051s0082</name>
</gene>
<dbReference type="EMBL" id="KZ772723">
    <property type="protein sequence ID" value="PTQ38481.1"/>
    <property type="molecule type" value="Genomic_DNA"/>
</dbReference>
<dbReference type="Gramene" id="Mp7g17450.1">
    <property type="protein sequence ID" value="Mp7g17450.1.cds"/>
    <property type="gene ID" value="Mp7g17450"/>
</dbReference>
<evidence type="ECO:0000256" key="1">
    <source>
        <dbReference type="SAM" id="MobiDB-lite"/>
    </source>
</evidence>
<evidence type="ECO:0000313" key="2">
    <source>
        <dbReference type="EMBL" id="PTQ38481.1"/>
    </source>
</evidence>
<feature type="compositionally biased region" description="Low complexity" evidence="1">
    <location>
        <begin position="23"/>
        <end position="33"/>
    </location>
</feature>
<protein>
    <submittedName>
        <fullName evidence="2">Uncharacterized protein</fullName>
    </submittedName>
</protein>
<evidence type="ECO:0000313" key="3">
    <source>
        <dbReference type="Proteomes" id="UP000244005"/>
    </source>
</evidence>
<feature type="compositionally biased region" description="Basic and acidic residues" evidence="1">
    <location>
        <begin position="7"/>
        <end position="17"/>
    </location>
</feature>